<accession>A0A1G9M628</accession>
<dbReference type="InterPro" id="IPR051608">
    <property type="entry name" value="RQC_Subunit_NEMF"/>
</dbReference>
<evidence type="ECO:0000256" key="1">
    <source>
        <dbReference type="ARBA" id="ARBA00022555"/>
    </source>
</evidence>
<dbReference type="InterPro" id="IPR008532">
    <property type="entry name" value="NFACT_RNA-bd"/>
</dbReference>
<dbReference type="Gene3D" id="2.30.310.10">
    <property type="entry name" value="ibrinogen binding protein from staphylococcus aureus domain"/>
    <property type="match status" value="1"/>
</dbReference>
<comment type="subunit">
    <text evidence="5">Associates with stalled 50S ribosomal subunits. Binds to RqcP.</text>
</comment>
<dbReference type="GO" id="GO:0043023">
    <property type="term" value="F:ribosomal large subunit binding"/>
    <property type="evidence" value="ECO:0007669"/>
    <property type="project" value="UniProtKB-UniRule"/>
</dbReference>
<protein>
    <recommendedName>
        <fullName evidence="5">Rqc2 homolog RqcH</fullName>
        <shortName evidence="5">RqcH</shortName>
    </recommendedName>
</protein>
<keyword evidence="2 5" id="KW-0699">rRNA-binding</keyword>
<keyword evidence="8" id="KW-1185">Reference proteome</keyword>
<dbReference type="OrthoDB" id="9766163at2"/>
<sequence length="589" mass="64749">MSLDGFSMSPLALELNRQLAGGRIDKIFQPNKNTIMIWIRQPGETFRLNITINAAQPYLNLSSQSMENPAAPPVFCMVLRKHLEDGRIAGIAQHTLDRIIFITVDTRGPQGAIISKTLVVELMGKHSNVILVQNDTIIDAIRRIGQETSRVRQVSPGRRFCLPPGQNKVNIMQLSSGAFAEKVKASQTGQLAKAIVNTGQGIGPLTARELAWRAGLPAGIAVETLTPADVLSLAEAVDSIVTPLQQGLILPTVVTGPDNRLLAIAAFRLEHLAQYSSTEFATMSAALEFAGKLALKYTPPEKDALTKLVATELTKLEKKLTAISEELAEAAKADKYRKLGDILMANLYSRPGDTLDEITLNDLYSSQPDQTTVTIVLDPSISLLENARRYYTKYHKLKRAQTSLEEQISRTRQELQYLASVEIALENADRSAEVADIRSELTAAGYISKSPKRRSAIRPSRPLKLTAPDGTEILIGKNNYQNDEITFKQAQLDDIWLHTKDFPGSHVILRTGRQHPSADTLALGAQLAAYFSKARTSANAPVDYTKRRNVKKPSGAKPGFVIYSAQKTLYVTPDEAYIEQLLQQEKSGN</sequence>
<name>A0A1G9M628_9FIRM</name>
<dbReference type="Pfam" id="PF05670">
    <property type="entry name" value="NFACT-R_1"/>
    <property type="match status" value="1"/>
</dbReference>
<dbReference type="HAMAP" id="MF_00844_B">
    <property type="entry name" value="RqcH_B"/>
    <property type="match status" value="1"/>
</dbReference>
<dbReference type="InterPro" id="IPR043682">
    <property type="entry name" value="RqcH_bacterial"/>
</dbReference>
<dbReference type="GO" id="GO:0072344">
    <property type="term" value="P:rescue of stalled ribosome"/>
    <property type="evidence" value="ECO:0007669"/>
    <property type="project" value="UniProtKB-UniRule"/>
</dbReference>
<proteinExistence type="inferred from homology"/>
<dbReference type="RefSeq" id="WP_092068063.1">
    <property type="nucleotide sequence ID" value="NZ_FNHB01000001.1"/>
</dbReference>
<evidence type="ECO:0000313" key="8">
    <source>
        <dbReference type="Proteomes" id="UP000214880"/>
    </source>
</evidence>
<dbReference type="Proteomes" id="UP000214880">
    <property type="component" value="Unassembled WGS sequence"/>
</dbReference>
<dbReference type="AlphaFoldDB" id="A0A1G9M628"/>
<keyword evidence="1 5" id="KW-0820">tRNA-binding</keyword>
<dbReference type="EMBL" id="FNHB01000001">
    <property type="protein sequence ID" value="SDL69407.1"/>
    <property type="molecule type" value="Genomic_DNA"/>
</dbReference>
<feature type="domain" description="NFACT RNA-binding" evidence="6">
    <location>
        <begin position="469"/>
        <end position="555"/>
    </location>
</feature>
<dbReference type="STRING" id="146817.SAMN04488502_101573"/>
<comment type="similarity">
    <text evidence="5">Belongs to the NEMF family.</text>
</comment>
<dbReference type="Gene3D" id="1.10.8.50">
    <property type="match status" value="1"/>
</dbReference>
<reference evidence="7 8" key="1">
    <citation type="submission" date="2016-10" db="EMBL/GenBank/DDBJ databases">
        <authorList>
            <person name="de Groot N.N."/>
        </authorList>
    </citation>
    <scope>NUCLEOTIDE SEQUENCE [LARGE SCALE GENOMIC DNA]</scope>
    <source>
        <strain evidence="7 8">DSM 1736</strain>
    </source>
</reference>
<dbReference type="GO" id="GO:1990112">
    <property type="term" value="C:RQC complex"/>
    <property type="evidence" value="ECO:0007669"/>
    <property type="project" value="TreeGrafter"/>
</dbReference>
<organism evidence="7 8">
    <name type="scientific">Dendrosporobacter quercicolus</name>
    <dbReference type="NCBI Taxonomy" id="146817"/>
    <lineage>
        <taxon>Bacteria</taxon>
        <taxon>Bacillati</taxon>
        <taxon>Bacillota</taxon>
        <taxon>Negativicutes</taxon>
        <taxon>Selenomonadales</taxon>
        <taxon>Sporomusaceae</taxon>
        <taxon>Dendrosporobacter</taxon>
    </lineage>
</organism>
<comment type="function">
    <text evidence="5">Key component of the ribosome quality control system (RQC), a ribosome-associated complex that mediates the extraction of incompletely synthesized nascent chains from stalled ribosomes and their subsequent degradation. RqcH recruits Ala-charged tRNA, and with RqcP directs the elongation of stalled nascent chains on 50S ribosomal subunits, leading to non-templated C-terminal alanine extensions (Ala tail). The Ala tail promotes nascent chain degradation. May add between 1 and at least 8 Ala residues. Binds to stalled 50S ribosomal subunits.</text>
</comment>
<evidence type="ECO:0000256" key="2">
    <source>
        <dbReference type="ARBA" id="ARBA00022730"/>
    </source>
</evidence>
<dbReference type="Pfam" id="PF05833">
    <property type="entry name" value="NFACT_N"/>
    <property type="match status" value="1"/>
</dbReference>
<dbReference type="GO" id="GO:0000049">
    <property type="term" value="F:tRNA binding"/>
    <property type="evidence" value="ECO:0007669"/>
    <property type="project" value="UniProtKB-UniRule"/>
</dbReference>
<keyword evidence="3 5" id="KW-0694">RNA-binding</keyword>
<keyword evidence="4 5" id="KW-0648">Protein biosynthesis</keyword>
<gene>
    <name evidence="5" type="primary">rqcH</name>
    <name evidence="7" type="ORF">SAMN04488502_101573</name>
</gene>
<evidence type="ECO:0000256" key="3">
    <source>
        <dbReference type="ARBA" id="ARBA00022884"/>
    </source>
</evidence>
<evidence type="ECO:0000256" key="5">
    <source>
        <dbReference type="HAMAP-Rule" id="MF_00844"/>
    </source>
</evidence>
<evidence type="ECO:0000256" key="4">
    <source>
        <dbReference type="ARBA" id="ARBA00022917"/>
    </source>
</evidence>
<dbReference type="PANTHER" id="PTHR15239:SF6">
    <property type="entry name" value="RIBOSOME QUALITY CONTROL COMPLEX SUBUNIT NEMF"/>
    <property type="match status" value="1"/>
</dbReference>
<evidence type="ECO:0000259" key="6">
    <source>
        <dbReference type="Pfam" id="PF05670"/>
    </source>
</evidence>
<evidence type="ECO:0000313" key="7">
    <source>
        <dbReference type="EMBL" id="SDL69407.1"/>
    </source>
</evidence>
<dbReference type="PANTHER" id="PTHR15239">
    <property type="entry name" value="NUCLEAR EXPORT MEDIATOR FACTOR NEMF"/>
    <property type="match status" value="1"/>
</dbReference>
<dbReference type="GO" id="GO:0019843">
    <property type="term" value="F:rRNA binding"/>
    <property type="evidence" value="ECO:0007669"/>
    <property type="project" value="UniProtKB-UniRule"/>
</dbReference>